<reference evidence="8" key="1">
    <citation type="submission" date="2019-06" db="EMBL/GenBank/DDBJ databases">
        <title>Draft genome sequence of the griseofulvin-producing fungus Xylaria cubensis strain G536.</title>
        <authorList>
            <person name="Mead M.E."/>
            <person name="Raja H.A."/>
            <person name="Steenwyk J.L."/>
            <person name="Knowles S.L."/>
            <person name="Oberlies N.H."/>
            <person name="Rokas A."/>
        </authorList>
    </citation>
    <scope>NUCLEOTIDE SEQUENCE [LARGE SCALE GENOMIC DNA]</scope>
    <source>
        <strain evidence="8">G536</strain>
    </source>
</reference>
<keyword evidence="4 6" id="KW-0472">Membrane</keyword>
<feature type="compositionally biased region" description="Low complexity" evidence="5">
    <location>
        <begin position="159"/>
        <end position="176"/>
    </location>
</feature>
<feature type="region of interest" description="Disordered" evidence="5">
    <location>
        <begin position="159"/>
        <end position="185"/>
    </location>
</feature>
<keyword evidence="2 6" id="KW-0812">Transmembrane</keyword>
<keyword evidence="8" id="KW-1185">Reference proteome</keyword>
<evidence type="ECO:0000313" key="8">
    <source>
        <dbReference type="Proteomes" id="UP000319160"/>
    </source>
</evidence>
<organism evidence="7 8">
    <name type="scientific">Xylaria flabelliformis</name>
    <dbReference type="NCBI Taxonomy" id="2512241"/>
    <lineage>
        <taxon>Eukaryota</taxon>
        <taxon>Fungi</taxon>
        <taxon>Dikarya</taxon>
        <taxon>Ascomycota</taxon>
        <taxon>Pezizomycotina</taxon>
        <taxon>Sordariomycetes</taxon>
        <taxon>Xylariomycetidae</taxon>
        <taxon>Xylariales</taxon>
        <taxon>Xylariaceae</taxon>
        <taxon>Xylaria</taxon>
    </lineage>
</organism>
<evidence type="ECO:0000256" key="3">
    <source>
        <dbReference type="ARBA" id="ARBA00022989"/>
    </source>
</evidence>
<dbReference type="PANTHER" id="PTHR15549">
    <property type="entry name" value="PAIRED IMMUNOGLOBULIN-LIKE TYPE 2 RECEPTOR"/>
    <property type="match status" value="1"/>
</dbReference>
<dbReference type="STRING" id="2512241.A0A553HS63"/>
<dbReference type="OrthoDB" id="4506857at2759"/>
<accession>A0A553HS63</accession>
<evidence type="ECO:0000256" key="5">
    <source>
        <dbReference type="SAM" id="MobiDB-lite"/>
    </source>
</evidence>
<evidence type="ECO:0000256" key="1">
    <source>
        <dbReference type="ARBA" id="ARBA00004167"/>
    </source>
</evidence>
<feature type="region of interest" description="Disordered" evidence="5">
    <location>
        <begin position="218"/>
        <end position="288"/>
    </location>
</feature>
<dbReference type="AlphaFoldDB" id="A0A553HS63"/>
<evidence type="ECO:0000256" key="4">
    <source>
        <dbReference type="ARBA" id="ARBA00023136"/>
    </source>
</evidence>
<feature type="compositionally biased region" description="Basic and acidic residues" evidence="5">
    <location>
        <begin position="268"/>
        <end position="278"/>
    </location>
</feature>
<evidence type="ECO:0000256" key="6">
    <source>
        <dbReference type="SAM" id="Phobius"/>
    </source>
</evidence>
<dbReference type="GO" id="GO:0071944">
    <property type="term" value="C:cell periphery"/>
    <property type="evidence" value="ECO:0007669"/>
    <property type="project" value="UniProtKB-ARBA"/>
</dbReference>
<feature type="transmembrane region" description="Helical" evidence="6">
    <location>
        <begin position="189"/>
        <end position="212"/>
    </location>
</feature>
<name>A0A553HS63_9PEZI</name>
<dbReference type="EMBL" id="VFLP01000052">
    <property type="protein sequence ID" value="TRX90787.1"/>
    <property type="molecule type" value="Genomic_DNA"/>
</dbReference>
<proteinExistence type="predicted"/>
<sequence>MTTPSLTASPTLPADWVPTSAGCLRTDDYWIWDFDAGNKDARTVIGGPSQTTNCFASTWNPTITYAGSGCPPQYTSACQNGNFNAVTCCPSAYDFTCQPETWTPGNHAEWFRCVSQYASQDVVKVTLTDFSQNTIAVGMRTRHKYEHLVALALMYTTPPSTSLPPTTSLPTSTGTHSPEETTSGLSSGAAAGIGVGAAAAVILVALLAWFLYRRKKTPRPSDDTPHFPTALSSSVPPHSPPTTYMAENSRGVSPYLVQPKASLPPKELPADEGPRFELDGNAVAQQNR</sequence>
<keyword evidence="3 6" id="KW-1133">Transmembrane helix</keyword>
<evidence type="ECO:0000313" key="7">
    <source>
        <dbReference type="EMBL" id="TRX90787.1"/>
    </source>
</evidence>
<protein>
    <submittedName>
        <fullName evidence="7">Uncharacterized protein</fullName>
    </submittedName>
</protein>
<dbReference type="Proteomes" id="UP000319160">
    <property type="component" value="Unassembled WGS sequence"/>
</dbReference>
<evidence type="ECO:0000256" key="2">
    <source>
        <dbReference type="ARBA" id="ARBA00022692"/>
    </source>
</evidence>
<dbReference type="GO" id="GO:0016020">
    <property type="term" value="C:membrane"/>
    <property type="evidence" value="ECO:0007669"/>
    <property type="project" value="UniProtKB-SubCell"/>
</dbReference>
<gene>
    <name evidence="7" type="ORF">FHL15_008366</name>
</gene>
<dbReference type="InterPro" id="IPR051694">
    <property type="entry name" value="Immunoregulatory_rcpt-like"/>
</dbReference>
<comment type="subcellular location">
    <subcellularLocation>
        <location evidence="1">Membrane</location>
        <topology evidence="1">Single-pass membrane protein</topology>
    </subcellularLocation>
</comment>
<comment type="caution">
    <text evidence="7">The sequence shown here is derived from an EMBL/GenBank/DDBJ whole genome shotgun (WGS) entry which is preliminary data.</text>
</comment>